<dbReference type="Gene3D" id="2.60.40.10">
    <property type="entry name" value="Immunoglobulins"/>
    <property type="match status" value="1"/>
</dbReference>
<dbReference type="GO" id="GO:0030246">
    <property type="term" value="F:carbohydrate binding"/>
    <property type="evidence" value="ECO:0007669"/>
    <property type="project" value="InterPro"/>
</dbReference>
<dbReference type="AlphaFoldDB" id="A0A975KBN6"/>
<evidence type="ECO:0000256" key="4">
    <source>
        <dbReference type="ARBA" id="ARBA00022729"/>
    </source>
</evidence>
<keyword evidence="9" id="KW-1185">Reference proteome</keyword>
<evidence type="ECO:0000313" key="9">
    <source>
        <dbReference type="Proteomes" id="UP000681425"/>
    </source>
</evidence>
<gene>
    <name evidence="8" type="ORF">KFK14_23325</name>
</gene>
<dbReference type="GO" id="GO:0003824">
    <property type="term" value="F:catalytic activity"/>
    <property type="evidence" value="ECO:0007669"/>
    <property type="project" value="InterPro"/>
</dbReference>
<dbReference type="SUPFAM" id="SSF74650">
    <property type="entry name" value="Galactose mutarotase-like"/>
    <property type="match status" value="1"/>
</dbReference>
<evidence type="ECO:0000256" key="6">
    <source>
        <dbReference type="SAM" id="SignalP"/>
    </source>
</evidence>
<dbReference type="InterPro" id="IPR014438">
    <property type="entry name" value="Glucan_biosyn_MdoG/MdoD"/>
</dbReference>
<comment type="pathway">
    <text evidence="2">Glycan metabolism; osmoregulated periplasmic glucan (OPG) biosynthesis.</text>
</comment>
<dbReference type="PANTHER" id="PTHR30504">
    <property type="entry name" value="GLUCANS BIOSYNTHESIS PROTEIN"/>
    <property type="match status" value="1"/>
</dbReference>
<dbReference type="InterPro" id="IPR014756">
    <property type="entry name" value="Ig_E-set"/>
</dbReference>
<dbReference type="KEGG" id="spph:KFK14_23325"/>
<feature type="chain" id="PRO_5037156851" evidence="6">
    <location>
        <begin position="26"/>
        <end position="502"/>
    </location>
</feature>
<dbReference type="GO" id="GO:0051274">
    <property type="term" value="P:beta-glucan biosynthetic process"/>
    <property type="evidence" value="ECO:0007669"/>
    <property type="project" value="TreeGrafter"/>
</dbReference>
<organism evidence="8 9">
    <name type="scientific">Sphingobium phenoxybenzoativorans</name>
    <dbReference type="NCBI Taxonomy" id="1592790"/>
    <lineage>
        <taxon>Bacteria</taxon>
        <taxon>Pseudomonadati</taxon>
        <taxon>Pseudomonadota</taxon>
        <taxon>Alphaproteobacteria</taxon>
        <taxon>Sphingomonadales</taxon>
        <taxon>Sphingomonadaceae</taxon>
        <taxon>Sphingobium</taxon>
    </lineage>
</organism>
<feature type="domain" description="Glucan biosynthesis periplasmic MdoG C-terminal" evidence="7">
    <location>
        <begin position="38"/>
        <end position="499"/>
    </location>
</feature>
<dbReference type="EMBL" id="CP073910">
    <property type="protein sequence ID" value="QUT08423.1"/>
    <property type="molecule type" value="Genomic_DNA"/>
</dbReference>
<proteinExistence type="inferred from homology"/>
<dbReference type="PIRSF" id="PIRSF006281">
    <property type="entry name" value="MdoG"/>
    <property type="match status" value="1"/>
</dbReference>
<dbReference type="Proteomes" id="UP000681425">
    <property type="component" value="Chromosome"/>
</dbReference>
<dbReference type="InterPro" id="IPR014718">
    <property type="entry name" value="GH-type_carb-bd"/>
</dbReference>
<dbReference type="InterPro" id="IPR011013">
    <property type="entry name" value="Gal_mutarotase_sf_dom"/>
</dbReference>
<dbReference type="RefSeq" id="WP_212611278.1">
    <property type="nucleotide sequence ID" value="NZ_CP073910.1"/>
</dbReference>
<dbReference type="SUPFAM" id="SSF81296">
    <property type="entry name" value="E set domains"/>
    <property type="match status" value="1"/>
</dbReference>
<dbReference type="InterPro" id="IPR007444">
    <property type="entry name" value="Glucan_biosyn_MdoG_C"/>
</dbReference>
<feature type="signal peptide" evidence="6">
    <location>
        <begin position="1"/>
        <end position="25"/>
    </location>
</feature>
<evidence type="ECO:0000256" key="3">
    <source>
        <dbReference type="ARBA" id="ARBA00009284"/>
    </source>
</evidence>
<keyword evidence="4 6" id="KW-0732">Signal</keyword>
<sequence>MTDLTRRDMIALSSAAMLMPGQLHAQDSASSGTASTPFSWKALVAQAQALSRTPYAETPHNAAAAKIGYDALHKAQFRPERTLWNDQADATGVRFFPLSNTAGQPVAINIVENGRSTPLRYDPTMFDMTPDNPVAQLGPDAGFAGFRFMNAARDADWLVFMGASYFRAAGAEKQYGLSARAIAIDTSSKEEFPRFTTFWLERTGADAVTVYALLDGASVTGAYRFGNGIDEEGVHQNIEAALFTRRPIAELGLMPMTSMFWYDQAHRKLATDWRPEIHDSDGLLVRSATGTSHFRALANPKGPHTSDFPEKSPRGFGLLQRDRNFDHYQDDGVFYHRRPSLWATPTKALGAGKVRLYEFPTDSEYTDNVAAYWTPAKAVGGGQRIDLAYRLDWQSVEPAAQSAGKVENVLRGFSDVEGAQPNAMRLVVDFGGLSAKTGLSVTAELKGGTLLNKAAYPILGRPGSWRAVLDVNPAGADPVDVQLSLMQGGAMVTELFHYPLLP</sequence>
<evidence type="ECO:0000256" key="5">
    <source>
        <dbReference type="ARBA" id="ARBA00022764"/>
    </source>
</evidence>
<dbReference type="Pfam" id="PF04349">
    <property type="entry name" value="MdoG"/>
    <property type="match status" value="1"/>
</dbReference>
<evidence type="ECO:0000256" key="2">
    <source>
        <dbReference type="ARBA" id="ARBA00005001"/>
    </source>
</evidence>
<protein>
    <submittedName>
        <fullName evidence="8">Glucan biosynthesis protein</fullName>
    </submittedName>
</protein>
<comment type="similarity">
    <text evidence="3">Belongs to the OpgD/OpgG family.</text>
</comment>
<evidence type="ECO:0000259" key="7">
    <source>
        <dbReference type="Pfam" id="PF04349"/>
    </source>
</evidence>
<reference evidence="8" key="1">
    <citation type="submission" date="2021-04" db="EMBL/GenBank/DDBJ databases">
        <title>Isolation of p-tert-butylphenol degrading bacteria Sphingobium phenoxybenzoativorans Tas13 from active sludge.</title>
        <authorList>
            <person name="Li Y."/>
        </authorList>
    </citation>
    <scope>NUCLEOTIDE SEQUENCE</scope>
    <source>
        <strain evidence="8">Tas13</strain>
    </source>
</reference>
<dbReference type="Gene3D" id="2.70.98.10">
    <property type="match status" value="1"/>
</dbReference>
<evidence type="ECO:0000256" key="1">
    <source>
        <dbReference type="ARBA" id="ARBA00004418"/>
    </source>
</evidence>
<dbReference type="PANTHER" id="PTHR30504:SF3">
    <property type="entry name" value="GLUCANS BIOSYNTHESIS PROTEIN D"/>
    <property type="match status" value="1"/>
</dbReference>
<accession>A0A975KBN6</accession>
<dbReference type="GO" id="GO:0030288">
    <property type="term" value="C:outer membrane-bounded periplasmic space"/>
    <property type="evidence" value="ECO:0007669"/>
    <property type="project" value="TreeGrafter"/>
</dbReference>
<keyword evidence="5" id="KW-0574">Periplasm</keyword>
<evidence type="ECO:0000313" key="8">
    <source>
        <dbReference type="EMBL" id="QUT08423.1"/>
    </source>
</evidence>
<dbReference type="InterPro" id="IPR013783">
    <property type="entry name" value="Ig-like_fold"/>
</dbReference>
<comment type="subcellular location">
    <subcellularLocation>
        <location evidence="1">Periplasm</location>
    </subcellularLocation>
</comment>
<name>A0A975KBN6_9SPHN</name>